<dbReference type="SUPFAM" id="SSF51735">
    <property type="entry name" value="NAD(P)-binding Rossmann-fold domains"/>
    <property type="match status" value="1"/>
</dbReference>
<dbReference type="PANTHER" id="PTHR43431">
    <property type="entry name" value="OXIDOREDUCTASE, SHORT CHAIN DEHYDROGENASE/REDUCTASE FAMILY (AFU_ORTHOLOGUE AFUA_5G14000)"/>
    <property type="match status" value="1"/>
</dbReference>
<organism evidence="1 2">
    <name type="scientific">Actinomadura harenae</name>
    <dbReference type="NCBI Taxonomy" id="2483351"/>
    <lineage>
        <taxon>Bacteria</taxon>
        <taxon>Bacillati</taxon>
        <taxon>Actinomycetota</taxon>
        <taxon>Actinomycetes</taxon>
        <taxon>Streptosporangiales</taxon>
        <taxon>Thermomonosporaceae</taxon>
        <taxon>Actinomadura</taxon>
    </lineage>
</organism>
<protein>
    <submittedName>
        <fullName evidence="1">SDR family NAD(P)-dependent oxidoreductase</fullName>
    </submittedName>
</protein>
<reference evidence="1 2" key="1">
    <citation type="submission" date="2018-10" db="EMBL/GenBank/DDBJ databases">
        <title>Isolation from soil.</title>
        <authorList>
            <person name="Hu J."/>
        </authorList>
    </citation>
    <scope>NUCLEOTIDE SEQUENCE [LARGE SCALE GENOMIC DNA]</scope>
    <source>
        <strain evidence="1 2">NEAU-Ht49</strain>
    </source>
</reference>
<dbReference type="AlphaFoldDB" id="A0A3M2L885"/>
<evidence type="ECO:0000313" key="2">
    <source>
        <dbReference type="Proteomes" id="UP000282674"/>
    </source>
</evidence>
<dbReference type="Proteomes" id="UP000282674">
    <property type="component" value="Unassembled WGS sequence"/>
</dbReference>
<evidence type="ECO:0000313" key="1">
    <source>
        <dbReference type="EMBL" id="RMI33811.1"/>
    </source>
</evidence>
<dbReference type="InterPro" id="IPR002347">
    <property type="entry name" value="SDR_fam"/>
</dbReference>
<accession>A0A3M2L885</accession>
<dbReference type="PANTHER" id="PTHR43431:SF7">
    <property type="entry name" value="OXIDOREDUCTASE, SHORT CHAIN DEHYDROGENASE_REDUCTASE FAMILY (AFU_ORTHOLOGUE AFUA_5G14000)"/>
    <property type="match status" value="1"/>
</dbReference>
<dbReference type="Gene3D" id="3.40.50.720">
    <property type="entry name" value="NAD(P)-binding Rossmann-like Domain"/>
    <property type="match status" value="1"/>
</dbReference>
<dbReference type="RefSeq" id="WP_122199886.1">
    <property type="nucleotide sequence ID" value="NZ_JBHSKC010000029.1"/>
</dbReference>
<comment type="caution">
    <text evidence="1">The sequence shown here is derived from an EMBL/GenBank/DDBJ whole genome shotgun (WGS) entry which is preliminary data.</text>
</comment>
<sequence>MSERHTGTAVIIGAGPGLGMSMAHRLGREGHPIALVSRTGSRHAAYLAELADAGVTASSFPVDVRDPERLRDTLTAIAAWQGPVDVLYYGPGAVDDPNTMPRPITETSGADVNETMKLVLPAVDAVQAVLPGMRERRSGTLLFAGGMSSVVPLPPLGAHALAAAALRNYALTLNAALTPDGVYAGTLTIGGVIDRGDIHRHITADPARYGDLAAQTLNPDDIANEAWLMTTKRDRAETVFTLTPTT</sequence>
<proteinExistence type="predicted"/>
<dbReference type="Pfam" id="PF00106">
    <property type="entry name" value="adh_short"/>
    <property type="match status" value="1"/>
</dbReference>
<keyword evidence="2" id="KW-1185">Reference proteome</keyword>
<gene>
    <name evidence="1" type="ORF">EBO15_41270</name>
</gene>
<dbReference type="EMBL" id="RFFG01000177">
    <property type="protein sequence ID" value="RMI33811.1"/>
    <property type="molecule type" value="Genomic_DNA"/>
</dbReference>
<dbReference type="InterPro" id="IPR036291">
    <property type="entry name" value="NAD(P)-bd_dom_sf"/>
</dbReference>
<dbReference type="PRINTS" id="PR00081">
    <property type="entry name" value="GDHRDH"/>
</dbReference>
<name>A0A3M2L885_9ACTN</name>
<dbReference type="OrthoDB" id="9799818at2"/>